<sequence length="69" mass="7637">MDILLKLAIPMIGIISFFDWVAMPLIPSVFGLKIIRIAKHLMSLFVLNVLAPINTISNVLAGYIAQPLF</sequence>
<keyword evidence="1" id="KW-0472">Membrane</keyword>
<reference evidence="3" key="1">
    <citation type="submission" date="2018-11" db="EMBL/GenBank/DDBJ databases">
        <title>Proposal to divide the Flavobacteriaceae and reorganize its genera based on Amino Acid Identity values calculated from whole genome sequences.</title>
        <authorList>
            <person name="Nicholson A.C."/>
            <person name="Gulvik C.A."/>
            <person name="Whitney A.M."/>
            <person name="Humrighouse B.W."/>
            <person name="Bell M."/>
            <person name="Holmes B."/>
            <person name="Steigerwalt A.G."/>
            <person name="Villarma A."/>
            <person name="Sheth M."/>
            <person name="Batra D."/>
            <person name="Pryor J."/>
            <person name="Bernardet J.-F."/>
            <person name="Hugo C."/>
            <person name="Kampfer P."/>
            <person name="Newman J."/>
            <person name="McQuiston J.R."/>
        </authorList>
    </citation>
    <scope>NUCLEOTIDE SEQUENCE [LARGE SCALE GENOMIC DNA]</scope>
    <source>
        <strain evidence="3">G0229</strain>
    </source>
</reference>
<evidence type="ECO:0000256" key="1">
    <source>
        <dbReference type="SAM" id="Phobius"/>
    </source>
</evidence>
<name>A0A3G6TGK6_9FLAO</name>
<dbReference type="Proteomes" id="UP000271193">
    <property type="component" value="Chromosome"/>
</dbReference>
<accession>A0A3G6TGK6</accession>
<keyword evidence="1" id="KW-1133">Transmembrane helix</keyword>
<evidence type="ECO:0000313" key="2">
    <source>
        <dbReference type="EMBL" id="AZB25190.1"/>
    </source>
</evidence>
<keyword evidence="3" id="KW-1185">Reference proteome</keyword>
<organism evidence="2 3">
    <name type="scientific">Chryseobacterium bernardetii</name>
    <dbReference type="NCBI Taxonomy" id="1241978"/>
    <lineage>
        <taxon>Bacteria</taxon>
        <taxon>Pseudomonadati</taxon>
        <taxon>Bacteroidota</taxon>
        <taxon>Flavobacteriia</taxon>
        <taxon>Flavobacteriales</taxon>
        <taxon>Weeksellaceae</taxon>
        <taxon>Chryseobacterium group</taxon>
        <taxon>Chryseobacterium</taxon>
    </lineage>
</organism>
<feature type="transmembrane region" description="Helical" evidence="1">
    <location>
        <begin position="12"/>
        <end position="32"/>
    </location>
</feature>
<proteinExistence type="predicted"/>
<dbReference type="AlphaFoldDB" id="A0A3G6TGK6"/>
<gene>
    <name evidence="2" type="ORF">EG339_11660</name>
</gene>
<dbReference type="KEGG" id="cben:EG339_11660"/>
<keyword evidence="1" id="KW-0812">Transmembrane</keyword>
<evidence type="ECO:0000313" key="3">
    <source>
        <dbReference type="Proteomes" id="UP000271193"/>
    </source>
</evidence>
<feature type="transmembrane region" description="Helical" evidence="1">
    <location>
        <begin position="44"/>
        <end position="65"/>
    </location>
</feature>
<dbReference type="EMBL" id="CP033932">
    <property type="protein sequence ID" value="AZB25190.1"/>
    <property type="molecule type" value="Genomic_DNA"/>
</dbReference>
<protein>
    <submittedName>
        <fullName evidence="2">Uncharacterized protein</fullName>
    </submittedName>
</protein>